<dbReference type="Pfam" id="PF09734">
    <property type="entry name" value="Tau95"/>
    <property type="match status" value="1"/>
</dbReference>
<dbReference type="AlphaFoldDB" id="W4KER1"/>
<dbReference type="eggNOG" id="KOG2473">
    <property type="taxonomic scope" value="Eukaryota"/>
</dbReference>
<dbReference type="HOGENOM" id="CLU_016809_1_1_1"/>
<proteinExistence type="predicted"/>
<keyword evidence="2" id="KW-0238">DNA-binding</keyword>
<keyword evidence="9" id="KW-1185">Reference proteome</keyword>
<dbReference type="KEGG" id="hir:HETIRDRAFT_123874"/>
<evidence type="ECO:0000256" key="5">
    <source>
        <dbReference type="SAM" id="MobiDB-lite"/>
    </source>
</evidence>
<dbReference type="GO" id="GO:0005634">
    <property type="term" value="C:nucleus"/>
    <property type="evidence" value="ECO:0007669"/>
    <property type="project" value="UniProtKB-SubCell"/>
</dbReference>
<dbReference type="GO" id="GO:0001002">
    <property type="term" value="F:RNA polymerase III type 1 promoter sequence-specific DNA binding"/>
    <property type="evidence" value="ECO:0007669"/>
    <property type="project" value="TreeGrafter"/>
</dbReference>
<accession>W4KER1</accession>
<protein>
    <recommendedName>
        <fullName evidence="10">Transcription factor IIIC subunit 5 HTH domain-containing protein</fullName>
    </recommendedName>
</protein>
<dbReference type="Proteomes" id="UP000030671">
    <property type="component" value="Unassembled WGS sequence"/>
</dbReference>
<evidence type="ECO:0000313" key="9">
    <source>
        <dbReference type="Proteomes" id="UP000030671"/>
    </source>
</evidence>
<sequence length="523" mass="59266">MDVDVDAPAETPPSPNVTQHAPEYALPTTYFYSVEYPGYVRPTSVPRAIHTMGGQSSLNAAFRRNASKNDGLLELNMRPENPFAHPIPGDVIPTNNILLKVVKRKRRRLNPETGENELVGEYTAEPVGVIQKTARFRSMADYQFQPDMNDPVTKLRMAMSNMDVDAIRQYTIPEEREDYVVAKDPTAMEIDPELTGGAPQATKSNLRLFPPPLFSRQSIPQNYSFKSNPMSVVTTIIDEETGDEKKRLINKMRWKGFGPASIMFSEKEVPTKPPPNCEELRDQFDQGLLKDLEKLFKERPIWTRAALLNQFTPAQAREIHNSKVLLPLSCYVFQDGPWRDTLVRFGYEPREDKGARLFQRLYFRNLNHAIARPSVVTRRQESRYSITSTHIFDGVTVTTETAAFQLCDIEDALLKDMIEDEEVVRDTCNERDGWYTTHQLERIKAVLRLKFFSLLEGHVVTDEECKKVLATPEGLHTVKRTVGASRLRPGKHNMAKGALPADHAAAIARASQDKNAKPQQDQG</sequence>
<evidence type="ECO:0000256" key="2">
    <source>
        <dbReference type="ARBA" id="ARBA00023125"/>
    </source>
</evidence>
<feature type="region of interest" description="Disordered" evidence="5">
    <location>
        <begin position="502"/>
        <end position="523"/>
    </location>
</feature>
<dbReference type="InParanoid" id="W4KER1"/>
<evidence type="ECO:0000313" key="8">
    <source>
        <dbReference type="EMBL" id="ETW84234.1"/>
    </source>
</evidence>
<dbReference type="GO" id="GO:0006384">
    <property type="term" value="P:transcription initiation at RNA polymerase III promoter"/>
    <property type="evidence" value="ECO:0007669"/>
    <property type="project" value="InterPro"/>
</dbReference>
<evidence type="ECO:0000259" key="6">
    <source>
        <dbReference type="Pfam" id="PF09734"/>
    </source>
</evidence>
<dbReference type="EMBL" id="KI925456">
    <property type="protein sequence ID" value="ETW84234.1"/>
    <property type="molecule type" value="Genomic_DNA"/>
</dbReference>
<dbReference type="InterPro" id="IPR019136">
    <property type="entry name" value="TF_IIIC_su-5_HTH"/>
</dbReference>
<dbReference type="RefSeq" id="XP_009543926.1">
    <property type="nucleotide sequence ID" value="XM_009545631.1"/>
</dbReference>
<dbReference type="STRING" id="747525.W4KER1"/>
<organism evidence="8 9">
    <name type="scientific">Heterobasidion irregulare (strain TC 32-1)</name>
    <dbReference type="NCBI Taxonomy" id="747525"/>
    <lineage>
        <taxon>Eukaryota</taxon>
        <taxon>Fungi</taxon>
        <taxon>Dikarya</taxon>
        <taxon>Basidiomycota</taxon>
        <taxon>Agaricomycotina</taxon>
        <taxon>Agaricomycetes</taxon>
        <taxon>Russulales</taxon>
        <taxon>Bondarzewiaceae</taxon>
        <taxon>Heterobasidion</taxon>
        <taxon>Heterobasidion annosum species complex</taxon>
    </lineage>
</organism>
<dbReference type="GO" id="GO:0001003">
    <property type="term" value="F:RNA polymerase III type 2 promoter sequence-specific DNA binding"/>
    <property type="evidence" value="ECO:0007669"/>
    <property type="project" value="TreeGrafter"/>
</dbReference>
<evidence type="ECO:0000256" key="1">
    <source>
        <dbReference type="ARBA" id="ARBA00004123"/>
    </source>
</evidence>
<dbReference type="Pfam" id="PF17682">
    <property type="entry name" value="Tau95_N"/>
    <property type="match status" value="1"/>
</dbReference>
<evidence type="ECO:0000256" key="3">
    <source>
        <dbReference type="ARBA" id="ARBA00023163"/>
    </source>
</evidence>
<evidence type="ECO:0000259" key="7">
    <source>
        <dbReference type="Pfam" id="PF17682"/>
    </source>
</evidence>
<feature type="domain" description="Transcription factor IIIC subunit 5 HTH" evidence="6">
    <location>
        <begin position="208"/>
        <end position="364"/>
    </location>
</feature>
<dbReference type="InterPro" id="IPR041499">
    <property type="entry name" value="Tfc1/Sfc1_N"/>
</dbReference>
<dbReference type="InterPro" id="IPR040454">
    <property type="entry name" value="TF_IIIC_Tfc1/Sfc1"/>
</dbReference>
<evidence type="ECO:0008006" key="10">
    <source>
        <dbReference type="Google" id="ProtNLM"/>
    </source>
</evidence>
<dbReference type="OrthoDB" id="5598268at2759"/>
<comment type="subcellular location">
    <subcellularLocation>
        <location evidence="1">Nucleus</location>
    </subcellularLocation>
</comment>
<gene>
    <name evidence="8" type="ORF">HETIRDRAFT_123874</name>
</gene>
<dbReference type="GO" id="GO:0000127">
    <property type="term" value="C:transcription factor TFIIIC complex"/>
    <property type="evidence" value="ECO:0007669"/>
    <property type="project" value="InterPro"/>
</dbReference>
<keyword evidence="3" id="KW-0804">Transcription</keyword>
<feature type="domain" description="Transcription factor IIIC subunit Tfc1/Sfc1 triple barrel" evidence="7">
    <location>
        <begin position="32"/>
        <end position="144"/>
    </location>
</feature>
<dbReference type="GeneID" id="20666843"/>
<dbReference type="PANTHER" id="PTHR13230">
    <property type="entry name" value="GENERAL TRANSCRIPTION FACTOR IIIC, POLYPEPTIDE 5"/>
    <property type="match status" value="1"/>
</dbReference>
<dbReference type="FunCoup" id="W4KER1">
    <property type="interactions" value="374"/>
</dbReference>
<reference evidence="8 9" key="1">
    <citation type="journal article" date="2012" name="New Phytol.">
        <title>Insight into trade-off between wood decay and parasitism from the genome of a fungal forest pathogen.</title>
        <authorList>
            <person name="Olson A."/>
            <person name="Aerts A."/>
            <person name="Asiegbu F."/>
            <person name="Belbahri L."/>
            <person name="Bouzid O."/>
            <person name="Broberg A."/>
            <person name="Canback B."/>
            <person name="Coutinho P.M."/>
            <person name="Cullen D."/>
            <person name="Dalman K."/>
            <person name="Deflorio G."/>
            <person name="van Diepen L.T."/>
            <person name="Dunand C."/>
            <person name="Duplessis S."/>
            <person name="Durling M."/>
            <person name="Gonthier P."/>
            <person name="Grimwood J."/>
            <person name="Fossdal C.G."/>
            <person name="Hansson D."/>
            <person name="Henrissat B."/>
            <person name="Hietala A."/>
            <person name="Himmelstrand K."/>
            <person name="Hoffmeister D."/>
            <person name="Hogberg N."/>
            <person name="James T.Y."/>
            <person name="Karlsson M."/>
            <person name="Kohler A."/>
            <person name="Kues U."/>
            <person name="Lee Y.H."/>
            <person name="Lin Y.C."/>
            <person name="Lind M."/>
            <person name="Lindquist E."/>
            <person name="Lombard V."/>
            <person name="Lucas S."/>
            <person name="Lunden K."/>
            <person name="Morin E."/>
            <person name="Murat C."/>
            <person name="Park J."/>
            <person name="Raffaello T."/>
            <person name="Rouze P."/>
            <person name="Salamov A."/>
            <person name="Schmutz J."/>
            <person name="Solheim H."/>
            <person name="Stahlberg J."/>
            <person name="Velez H."/>
            <person name="de Vries R.P."/>
            <person name="Wiebenga A."/>
            <person name="Woodward S."/>
            <person name="Yakovlev I."/>
            <person name="Garbelotto M."/>
            <person name="Martin F."/>
            <person name="Grigoriev I.V."/>
            <person name="Stenlid J."/>
        </authorList>
    </citation>
    <scope>NUCLEOTIDE SEQUENCE [LARGE SCALE GENOMIC DNA]</scope>
    <source>
        <strain evidence="8 9">TC 32-1</strain>
    </source>
</reference>
<dbReference type="PANTHER" id="PTHR13230:SF5">
    <property type="entry name" value="GENERAL TRANSCRIPTION FACTOR 3C POLYPEPTIDE 5"/>
    <property type="match status" value="1"/>
</dbReference>
<name>W4KER1_HETIT</name>
<feature type="region of interest" description="Disordered" evidence="5">
    <location>
        <begin position="1"/>
        <end position="21"/>
    </location>
</feature>
<dbReference type="Gene3D" id="3.30.200.160">
    <property type="entry name" value="TFIIIC, subcomplex tauA, subunit Sfc1, barrel domain"/>
    <property type="match status" value="1"/>
</dbReference>
<evidence type="ECO:0000256" key="4">
    <source>
        <dbReference type="ARBA" id="ARBA00023242"/>
    </source>
</evidence>
<keyword evidence="4" id="KW-0539">Nucleus</keyword>
<dbReference type="InterPro" id="IPR042536">
    <property type="entry name" value="TFIIIC_tauA_Sfc1"/>
</dbReference>